<evidence type="ECO:0008006" key="3">
    <source>
        <dbReference type="Google" id="ProtNLM"/>
    </source>
</evidence>
<accession>A0A948WWL2</accession>
<dbReference type="AlphaFoldDB" id="A0A948WWL2"/>
<organism evidence="1 2">
    <name type="scientific">Candidatus Phocaeicola faecigallinarum</name>
    <dbReference type="NCBI Taxonomy" id="2838732"/>
    <lineage>
        <taxon>Bacteria</taxon>
        <taxon>Pseudomonadati</taxon>
        <taxon>Bacteroidota</taxon>
        <taxon>Bacteroidia</taxon>
        <taxon>Bacteroidales</taxon>
        <taxon>Bacteroidaceae</taxon>
        <taxon>Phocaeicola</taxon>
    </lineage>
</organism>
<name>A0A948WWL2_9BACT</name>
<dbReference type="SUPFAM" id="SSF56059">
    <property type="entry name" value="Glutathione synthetase ATP-binding domain-like"/>
    <property type="match status" value="1"/>
</dbReference>
<reference evidence="1" key="2">
    <citation type="submission" date="2021-04" db="EMBL/GenBank/DDBJ databases">
        <authorList>
            <person name="Gilroy R."/>
        </authorList>
    </citation>
    <scope>NUCLEOTIDE SEQUENCE</scope>
    <source>
        <strain evidence="1">G4-2901</strain>
    </source>
</reference>
<proteinExistence type="predicted"/>
<evidence type="ECO:0000313" key="1">
    <source>
        <dbReference type="EMBL" id="MBU3837106.1"/>
    </source>
</evidence>
<evidence type="ECO:0000313" key="2">
    <source>
        <dbReference type="Proteomes" id="UP000783796"/>
    </source>
</evidence>
<dbReference type="Proteomes" id="UP000783796">
    <property type="component" value="Unassembled WGS sequence"/>
</dbReference>
<dbReference type="EMBL" id="JAHLFW010000019">
    <property type="protein sequence ID" value="MBU3837106.1"/>
    <property type="molecule type" value="Genomic_DNA"/>
</dbReference>
<comment type="caution">
    <text evidence="1">The sequence shown here is derived from an EMBL/GenBank/DDBJ whole genome shotgun (WGS) entry which is preliminary data.</text>
</comment>
<reference evidence="1" key="1">
    <citation type="journal article" date="2021" name="PeerJ">
        <title>Extensive microbial diversity within the chicken gut microbiome revealed by metagenomics and culture.</title>
        <authorList>
            <person name="Gilroy R."/>
            <person name="Ravi A."/>
            <person name="Getino M."/>
            <person name="Pursley I."/>
            <person name="Horton D.L."/>
            <person name="Alikhan N.F."/>
            <person name="Baker D."/>
            <person name="Gharbi K."/>
            <person name="Hall N."/>
            <person name="Watson M."/>
            <person name="Adriaenssens E.M."/>
            <person name="Foster-Nyarko E."/>
            <person name="Jarju S."/>
            <person name="Secka A."/>
            <person name="Antonio M."/>
            <person name="Oren A."/>
            <person name="Chaudhuri R.R."/>
            <person name="La Ragione R."/>
            <person name="Hildebrand F."/>
            <person name="Pallen M.J."/>
        </authorList>
    </citation>
    <scope>NUCLEOTIDE SEQUENCE</scope>
    <source>
        <strain evidence="1">G4-2901</strain>
    </source>
</reference>
<sequence length="392" mass="44442">MKKHLYIFNPWHDMALANFTPYYRVPAEIVRMSNDLSFLPLWYAPDGALIYVADSFTVETFRSQIADFKDFSSERFVSDTDSYEINPWGWSPALVQMLSSNGTDSSLLPDSAFLDIIRYLSGRQRCVEVLSQLSYVDGICGKAFCCNKLEEVRMYLEANGSLILKAPWSGSGRGLYRVYRQSWNTNAEGWVSRILRTQGCVMAEPIYNKECDFAMEFYSSSDGDVTFAGYSLFETDDFGNYKQNILISDAGIEEHLFSYGITSATLHDVRKKLIEIFSSMLSGCYTGYFGVDMMICCQNDGILLHPCVEINMRMNMGVVSRIFFDRYLSSSSRGYFVTEHYSSDGEALQFHQEMSSCHPLVLDSGGRIVSGYLTLTPVLLSTRYQAYVIVKA</sequence>
<protein>
    <recommendedName>
        <fullName evidence="3">ATP-grasp domain-containing protein</fullName>
    </recommendedName>
</protein>
<gene>
    <name evidence="1" type="ORF">H9777_02005</name>
</gene>